<dbReference type="RefSeq" id="WP_193638419.1">
    <property type="nucleotide sequence ID" value="NZ_JADCSA010000009.1"/>
</dbReference>
<sequence length="585" mass="63280">MATSRRSSSRRRSGRTGTARRSSARGAARPLPTAGPGERIWVLDVPYGTQVDGATWHPAVKTHLHVGRTLPAHLRAYAPGPHTLGRFIEHQLNPDDPAPTPEPSDTLEPRQLQFEAADAIAERAAAGGRLFLLADEPGVGKTISAVLGATAVGDLRGARRVLVVADRPAAITIGHWCRTITALGDGGLGDGGLEWVVITWDRLEKVKDHTWDVIIADEAHALRRTTTKRWKLWARISGLALPHDKAPFVIATTATPGHTPLELPYLAPAYAQVHDEPMREWTSTTQPGADFATALERHGVEVEHGRYGATWTTDPARRAADLKLVRGWLTDVRPPAMLHRAAPWGPVPISGMPVTLTPAERAAYEAEWGEFCAEMDIARRGRNVAKGRAALLRFRQKAGLIRVDSTVDWIAQQVHAERQVACSVEFVATAADPIADRLRDSGLEVATIYGRDRFDAEAERLKFQTGEAKVCVFTTVASISLHAGETLADGRQASTEPRVGVFHQARFSGIAGRQVTGRTHRDHQVSPWHIAYAEGTVEEQVGKVMVERIAAASDTVGGDTSGLTDLAQLLGADWLPAAALTEDGA</sequence>
<dbReference type="Gene3D" id="3.40.50.10810">
    <property type="entry name" value="Tandem AAA-ATPase domain"/>
    <property type="match status" value="2"/>
</dbReference>
<keyword evidence="3" id="KW-0347">Helicase</keyword>
<dbReference type="Proteomes" id="UP000756387">
    <property type="component" value="Unassembled WGS sequence"/>
</dbReference>
<evidence type="ECO:0000256" key="1">
    <source>
        <dbReference type="SAM" id="MobiDB-lite"/>
    </source>
</evidence>
<dbReference type="SUPFAM" id="SSF52540">
    <property type="entry name" value="P-loop containing nucleoside triphosphate hydrolases"/>
    <property type="match status" value="2"/>
</dbReference>
<evidence type="ECO:0000259" key="2">
    <source>
        <dbReference type="PROSITE" id="PS51192"/>
    </source>
</evidence>
<name>A0ABR9RU10_9ACTN</name>
<dbReference type="InterPro" id="IPR014001">
    <property type="entry name" value="Helicase_ATP-bd"/>
</dbReference>
<feature type="domain" description="Helicase ATP-binding" evidence="2">
    <location>
        <begin position="122"/>
        <end position="274"/>
    </location>
</feature>
<dbReference type="EMBL" id="JADCSA010000009">
    <property type="protein sequence ID" value="MBE7325088.1"/>
    <property type="molecule type" value="Genomic_DNA"/>
</dbReference>
<keyword evidence="3" id="KW-0378">Hydrolase</keyword>
<reference evidence="3 4" key="1">
    <citation type="submission" date="2020-10" db="EMBL/GenBank/DDBJ databases">
        <title>Nocardioides sp. isolated from sludge.</title>
        <authorList>
            <person name="Zhang X."/>
        </authorList>
    </citation>
    <scope>NUCLEOTIDE SEQUENCE [LARGE SCALE GENOMIC DNA]</scope>
    <source>
        <strain evidence="3 4">Y6</strain>
    </source>
</reference>
<dbReference type="GO" id="GO:0004386">
    <property type="term" value="F:helicase activity"/>
    <property type="evidence" value="ECO:0007669"/>
    <property type="project" value="UniProtKB-KW"/>
</dbReference>
<proteinExistence type="predicted"/>
<keyword evidence="3" id="KW-0547">Nucleotide-binding</keyword>
<keyword evidence="3" id="KW-0067">ATP-binding</keyword>
<feature type="region of interest" description="Disordered" evidence="1">
    <location>
        <begin position="86"/>
        <end position="107"/>
    </location>
</feature>
<dbReference type="SMART" id="SM00487">
    <property type="entry name" value="DEXDc"/>
    <property type="match status" value="1"/>
</dbReference>
<gene>
    <name evidence="3" type="ORF">IEQ44_10495</name>
</gene>
<dbReference type="PROSITE" id="PS51192">
    <property type="entry name" value="HELICASE_ATP_BIND_1"/>
    <property type="match status" value="1"/>
</dbReference>
<comment type="caution">
    <text evidence="3">The sequence shown here is derived from an EMBL/GenBank/DDBJ whole genome shotgun (WGS) entry which is preliminary data.</text>
</comment>
<dbReference type="InterPro" id="IPR027417">
    <property type="entry name" value="P-loop_NTPase"/>
</dbReference>
<feature type="compositionally biased region" description="Low complexity" evidence="1">
    <location>
        <begin position="15"/>
        <end position="29"/>
    </location>
</feature>
<accession>A0ABR9RU10</accession>
<feature type="region of interest" description="Disordered" evidence="1">
    <location>
        <begin position="1"/>
        <end position="35"/>
    </location>
</feature>
<dbReference type="InterPro" id="IPR038718">
    <property type="entry name" value="SNF2-like_sf"/>
</dbReference>
<evidence type="ECO:0000313" key="4">
    <source>
        <dbReference type="Proteomes" id="UP000756387"/>
    </source>
</evidence>
<keyword evidence="4" id="KW-1185">Reference proteome</keyword>
<evidence type="ECO:0000313" key="3">
    <source>
        <dbReference type="EMBL" id="MBE7325088.1"/>
    </source>
</evidence>
<organism evidence="3 4">
    <name type="scientific">Nocardioides malaquae</name>
    <dbReference type="NCBI Taxonomy" id="2773426"/>
    <lineage>
        <taxon>Bacteria</taxon>
        <taxon>Bacillati</taxon>
        <taxon>Actinomycetota</taxon>
        <taxon>Actinomycetes</taxon>
        <taxon>Propionibacteriales</taxon>
        <taxon>Nocardioidaceae</taxon>
        <taxon>Nocardioides</taxon>
    </lineage>
</organism>
<protein>
    <submittedName>
        <fullName evidence="3">Helicase</fullName>
    </submittedName>
</protein>